<dbReference type="SUPFAM" id="SSF46689">
    <property type="entry name" value="Homeodomain-like"/>
    <property type="match status" value="1"/>
</dbReference>
<dbReference type="Proteomes" id="UP000003327">
    <property type="component" value="Unassembled WGS sequence"/>
</dbReference>
<dbReference type="GO" id="GO:0003677">
    <property type="term" value="F:DNA binding"/>
    <property type="evidence" value="ECO:0007669"/>
    <property type="project" value="UniProtKB-UniRule"/>
</dbReference>
<dbReference type="eggNOG" id="COG1309">
    <property type="taxonomic scope" value="Bacteria"/>
</dbReference>
<dbReference type="Gene3D" id="1.10.10.60">
    <property type="entry name" value="Homeodomain-like"/>
    <property type="match status" value="1"/>
</dbReference>
<accession>C9MQI1</accession>
<dbReference type="InterPro" id="IPR036271">
    <property type="entry name" value="Tet_transcr_reg_TetR-rel_C_sf"/>
</dbReference>
<dbReference type="EMBL" id="ACVA01000047">
    <property type="protein sequence ID" value="EEX18096.1"/>
    <property type="molecule type" value="Genomic_DNA"/>
</dbReference>
<dbReference type="Pfam" id="PF00440">
    <property type="entry name" value="TetR_N"/>
    <property type="match status" value="1"/>
</dbReference>
<keyword evidence="5" id="KW-1185">Reference proteome</keyword>
<dbReference type="STRING" id="649761.HMPREF0973_01881"/>
<evidence type="ECO:0000256" key="2">
    <source>
        <dbReference type="PROSITE-ProRule" id="PRU00335"/>
    </source>
</evidence>
<dbReference type="InterPro" id="IPR001647">
    <property type="entry name" value="HTH_TetR"/>
</dbReference>
<dbReference type="InterPro" id="IPR050109">
    <property type="entry name" value="HTH-type_TetR-like_transc_reg"/>
</dbReference>
<sequence length="209" mass="24753">MQNTSNETVYRQQLKGRILQIATALFHQHGIKQVKMDDIANDLRISKRTLYEVYENKEDLLFEVLQQHDSVERQQLLEFDKPGTNVINIILEIYRVRTAEFITVNPLFFEDLQKYPNLLTYVRKLHNDKEAEIVAFIERGKNEGLFLENVNYGIVRELTFASEQFVMNNFLFKRYDITELSRIMIMLFVRGICTEKGIKLLDQYFSENA</sequence>
<dbReference type="PANTHER" id="PTHR30328:SF54">
    <property type="entry name" value="HTH-TYPE TRANSCRIPTIONAL REPRESSOR SCO4008"/>
    <property type="match status" value="1"/>
</dbReference>
<dbReference type="AlphaFoldDB" id="C9MQI1"/>
<comment type="caution">
    <text evidence="4">The sequence shown here is derived from an EMBL/GenBank/DDBJ whole genome shotgun (WGS) entry which is preliminary data.</text>
</comment>
<protein>
    <submittedName>
        <fullName evidence="4">Transcriptional regulator, TetR family</fullName>
    </submittedName>
</protein>
<dbReference type="PANTHER" id="PTHR30328">
    <property type="entry name" value="TRANSCRIPTIONAL REPRESSOR"/>
    <property type="match status" value="1"/>
</dbReference>
<evidence type="ECO:0000259" key="3">
    <source>
        <dbReference type="PROSITE" id="PS50977"/>
    </source>
</evidence>
<dbReference type="PRINTS" id="PR00455">
    <property type="entry name" value="HTHTETR"/>
</dbReference>
<dbReference type="SUPFAM" id="SSF48498">
    <property type="entry name" value="Tetracyclin repressor-like, C-terminal domain"/>
    <property type="match status" value="1"/>
</dbReference>
<evidence type="ECO:0000256" key="1">
    <source>
        <dbReference type="ARBA" id="ARBA00023125"/>
    </source>
</evidence>
<evidence type="ECO:0000313" key="4">
    <source>
        <dbReference type="EMBL" id="EEX18096.1"/>
    </source>
</evidence>
<name>C9MQI1_9BACT</name>
<dbReference type="PROSITE" id="PS50977">
    <property type="entry name" value="HTH_TETR_2"/>
    <property type="match status" value="1"/>
</dbReference>
<dbReference type="Gene3D" id="1.10.357.10">
    <property type="entry name" value="Tetracycline Repressor, domain 2"/>
    <property type="match status" value="1"/>
</dbReference>
<dbReference type="RefSeq" id="WP_004383560.1">
    <property type="nucleotide sequence ID" value="NZ_GG698714.1"/>
</dbReference>
<feature type="DNA-binding region" description="H-T-H motif" evidence="2">
    <location>
        <begin position="35"/>
        <end position="54"/>
    </location>
</feature>
<dbReference type="HOGENOM" id="CLU_069356_30_0_10"/>
<dbReference type="InterPro" id="IPR009057">
    <property type="entry name" value="Homeodomain-like_sf"/>
</dbReference>
<organism evidence="4 5">
    <name type="scientific">Prevotella veroralis F0319</name>
    <dbReference type="NCBI Taxonomy" id="649761"/>
    <lineage>
        <taxon>Bacteria</taxon>
        <taxon>Pseudomonadati</taxon>
        <taxon>Bacteroidota</taxon>
        <taxon>Bacteroidia</taxon>
        <taxon>Bacteroidales</taxon>
        <taxon>Prevotellaceae</taxon>
        <taxon>Prevotella</taxon>
    </lineage>
</organism>
<gene>
    <name evidence="4" type="ORF">HMPREF0973_01881</name>
</gene>
<feature type="domain" description="HTH tetR-type" evidence="3">
    <location>
        <begin position="12"/>
        <end position="72"/>
    </location>
</feature>
<keyword evidence="1 2" id="KW-0238">DNA-binding</keyword>
<dbReference type="OrthoDB" id="881297at2"/>
<proteinExistence type="predicted"/>
<reference evidence="4 5" key="1">
    <citation type="submission" date="2009-09" db="EMBL/GenBank/DDBJ databases">
        <authorList>
            <person name="Weinstock G."/>
            <person name="Sodergren E."/>
            <person name="Clifton S."/>
            <person name="Fulton L."/>
            <person name="Fulton B."/>
            <person name="Courtney L."/>
            <person name="Fronick C."/>
            <person name="Harrison M."/>
            <person name="Strong C."/>
            <person name="Farmer C."/>
            <person name="Delahaunty K."/>
            <person name="Markovic C."/>
            <person name="Hall O."/>
            <person name="Minx P."/>
            <person name="Tomlinson C."/>
            <person name="Mitreva M."/>
            <person name="Nelson J."/>
            <person name="Hou S."/>
            <person name="Wollam A."/>
            <person name="Pepin K.H."/>
            <person name="Johnson M."/>
            <person name="Bhonagiri V."/>
            <person name="Nash W.E."/>
            <person name="Warren W."/>
            <person name="Chinwalla A."/>
            <person name="Mardis E.R."/>
            <person name="Wilson R.K."/>
        </authorList>
    </citation>
    <scope>NUCLEOTIDE SEQUENCE [LARGE SCALE GENOMIC DNA]</scope>
    <source>
        <strain evidence="4 5">F0319</strain>
    </source>
</reference>
<evidence type="ECO:0000313" key="5">
    <source>
        <dbReference type="Proteomes" id="UP000003327"/>
    </source>
</evidence>